<feature type="transmembrane region" description="Helical" evidence="9">
    <location>
        <begin position="190"/>
        <end position="210"/>
    </location>
</feature>
<dbReference type="NCBIfam" id="TIGR00879">
    <property type="entry name" value="SP"/>
    <property type="match status" value="1"/>
</dbReference>
<gene>
    <name evidence="11" type="ORF">AC631_03055</name>
</gene>
<evidence type="ECO:0000256" key="3">
    <source>
        <dbReference type="ARBA" id="ARBA00022448"/>
    </source>
</evidence>
<evidence type="ECO:0000313" key="11">
    <source>
        <dbReference type="EMBL" id="KSA01176.1"/>
    </source>
</evidence>
<feature type="domain" description="Major facilitator superfamily (MFS) profile" evidence="10">
    <location>
        <begin position="23"/>
        <end position="469"/>
    </location>
</feature>
<feature type="transmembrane region" description="Helical" evidence="9">
    <location>
        <begin position="415"/>
        <end position="439"/>
    </location>
</feature>
<feature type="transmembrane region" description="Helical" evidence="9">
    <location>
        <begin position="159"/>
        <end position="178"/>
    </location>
</feature>
<keyword evidence="12" id="KW-1185">Reference proteome</keyword>
<dbReference type="InterPro" id="IPR003663">
    <property type="entry name" value="Sugar/inositol_transpt"/>
</dbReference>
<dbReference type="AlphaFoldDB" id="A0A0V1PY30"/>
<feature type="compositionally biased region" description="Low complexity" evidence="8">
    <location>
        <begin position="530"/>
        <end position="542"/>
    </location>
</feature>
<feature type="transmembrane region" description="Helical" evidence="9">
    <location>
        <begin position="123"/>
        <end position="147"/>
    </location>
</feature>
<keyword evidence="5 9" id="KW-1133">Transmembrane helix</keyword>
<comment type="similarity">
    <text evidence="2 7">Belongs to the major facilitator superfamily. Sugar transporter (TC 2.A.1.1) family.</text>
</comment>
<feature type="transmembrane region" description="Helical" evidence="9">
    <location>
        <begin position="319"/>
        <end position="340"/>
    </location>
</feature>
<feature type="transmembrane region" description="Helical" evidence="9">
    <location>
        <begin position="346"/>
        <end position="368"/>
    </location>
</feature>
<comment type="subcellular location">
    <subcellularLocation>
        <location evidence="1">Membrane</location>
        <topology evidence="1">Multi-pass membrane protein</topology>
    </subcellularLocation>
</comment>
<dbReference type="PANTHER" id="PTHR48022">
    <property type="entry name" value="PLASTIDIC GLUCOSE TRANSPORTER 4"/>
    <property type="match status" value="1"/>
</dbReference>
<evidence type="ECO:0000256" key="1">
    <source>
        <dbReference type="ARBA" id="ARBA00004141"/>
    </source>
</evidence>
<dbReference type="InterPro" id="IPR036259">
    <property type="entry name" value="MFS_trans_sf"/>
</dbReference>
<evidence type="ECO:0000256" key="4">
    <source>
        <dbReference type="ARBA" id="ARBA00022692"/>
    </source>
</evidence>
<dbReference type="InterPro" id="IPR005828">
    <property type="entry name" value="MFS_sugar_transport-like"/>
</dbReference>
<keyword evidence="4 9" id="KW-0812">Transmembrane</keyword>
<evidence type="ECO:0000256" key="9">
    <source>
        <dbReference type="SAM" id="Phobius"/>
    </source>
</evidence>
<dbReference type="PANTHER" id="PTHR48022:SF55">
    <property type="entry name" value="SUGAR TRANSPORTER STL1"/>
    <property type="match status" value="1"/>
</dbReference>
<evidence type="ECO:0000256" key="2">
    <source>
        <dbReference type="ARBA" id="ARBA00010992"/>
    </source>
</evidence>
<dbReference type="FunFam" id="1.20.1250.20:FF:000061">
    <property type="entry name" value="MFS sugar transporter"/>
    <property type="match status" value="1"/>
</dbReference>
<keyword evidence="3 7" id="KW-0813">Transport</keyword>
<dbReference type="InterPro" id="IPR050360">
    <property type="entry name" value="MFS_Sugar_Transporters"/>
</dbReference>
<feature type="transmembrane region" description="Helical" evidence="9">
    <location>
        <begin position="446"/>
        <end position="465"/>
    </location>
</feature>
<comment type="caution">
    <text evidence="11">The sequence shown here is derived from an EMBL/GenBank/DDBJ whole genome shotgun (WGS) entry which is preliminary data.</text>
</comment>
<dbReference type="GO" id="GO:0005351">
    <property type="term" value="F:carbohydrate:proton symporter activity"/>
    <property type="evidence" value="ECO:0007669"/>
    <property type="project" value="TreeGrafter"/>
</dbReference>
<proteinExistence type="inferred from homology"/>
<evidence type="ECO:0000256" key="6">
    <source>
        <dbReference type="ARBA" id="ARBA00023136"/>
    </source>
</evidence>
<dbReference type="SUPFAM" id="SSF103473">
    <property type="entry name" value="MFS general substrate transporter"/>
    <property type="match status" value="1"/>
</dbReference>
<dbReference type="GO" id="GO:0016020">
    <property type="term" value="C:membrane"/>
    <property type="evidence" value="ECO:0007669"/>
    <property type="project" value="UniProtKB-SubCell"/>
</dbReference>
<dbReference type="EMBL" id="LMYN01000061">
    <property type="protein sequence ID" value="KSA01176.1"/>
    <property type="molecule type" value="Genomic_DNA"/>
</dbReference>
<feature type="transmembrane region" description="Helical" evidence="9">
    <location>
        <begin position="380"/>
        <end position="403"/>
    </location>
</feature>
<protein>
    <recommendedName>
        <fullName evidence="10">Major facilitator superfamily (MFS) profile domain-containing protein</fullName>
    </recommendedName>
</protein>
<dbReference type="RefSeq" id="XP_015467278.1">
    <property type="nucleotide sequence ID" value="XM_015611884.1"/>
</dbReference>
<reference evidence="11 12" key="1">
    <citation type="submission" date="2015-11" db="EMBL/GenBank/DDBJ databases">
        <title>The genome of Debaryomyces fabryi.</title>
        <authorList>
            <person name="Tafer H."/>
            <person name="Lopandic K."/>
        </authorList>
    </citation>
    <scope>NUCLEOTIDE SEQUENCE [LARGE SCALE GENOMIC DNA]</scope>
    <source>
        <strain evidence="11 12">CBS 789</strain>
    </source>
</reference>
<dbReference type="OrthoDB" id="6133115at2759"/>
<dbReference type="InterPro" id="IPR020846">
    <property type="entry name" value="MFS_dom"/>
</dbReference>
<evidence type="ECO:0000256" key="8">
    <source>
        <dbReference type="SAM" id="MobiDB-lite"/>
    </source>
</evidence>
<dbReference type="Pfam" id="PF00083">
    <property type="entry name" value="Sugar_tr"/>
    <property type="match status" value="1"/>
</dbReference>
<feature type="region of interest" description="Disordered" evidence="8">
    <location>
        <begin position="521"/>
        <end position="549"/>
    </location>
</feature>
<dbReference type="Gene3D" id="1.20.1250.20">
    <property type="entry name" value="MFS general substrate transporter like domains"/>
    <property type="match status" value="1"/>
</dbReference>
<keyword evidence="6 9" id="KW-0472">Membrane</keyword>
<dbReference type="GO" id="GO:0015793">
    <property type="term" value="P:glycerol transmembrane transport"/>
    <property type="evidence" value="ECO:0007669"/>
    <property type="project" value="TreeGrafter"/>
</dbReference>
<feature type="transmembrane region" description="Helical" evidence="9">
    <location>
        <begin position="21"/>
        <end position="45"/>
    </location>
</feature>
<evidence type="ECO:0000313" key="12">
    <source>
        <dbReference type="Proteomes" id="UP000054251"/>
    </source>
</evidence>
<dbReference type="Proteomes" id="UP000054251">
    <property type="component" value="Unassembled WGS sequence"/>
</dbReference>
<feature type="transmembrane region" description="Helical" evidence="9">
    <location>
        <begin position="97"/>
        <end position="117"/>
    </location>
</feature>
<evidence type="ECO:0000256" key="7">
    <source>
        <dbReference type="RuleBase" id="RU003346"/>
    </source>
</evidence>
<feature type="transmembrane region" description="Helical" evidence="9">
    <location>
        <begin position="65"/>
        <end position="90"/>
    </location>
</feature>
<dbReference type="PRINTS" id="PR00171">
    <property type="entry name" value="SUGRTRNSPORT"/>
</dbReference>
<accession>A0A0V1PY30</accession>
<evidence type="ECO:0000259" key="10">
    <source>
        <dbReference type="PROSITE" id="PS50850"/>
    </source>
</evidence>
<evidence type="ECO:0000256" key="5">
    <source>
        <dbReference type="ARBA" id="ARBA00022989"/>
    </source>
</evidence>
<dbReference type="GeneID" id="26840064"/>
<name>A0A0V1PY30_9ASCO</name>
<sequence>MALKLFSRTNTMGLRGKKLRVMFTMVATLGFSLFGYDQGLMSGLITGEQFNAEFPPTKGTDHWASVHQGAVTACYEIGCLFGALFVLFYGDKTGRRILVVTGSLIIIIGTVISTAAFGPHWGLGQFVVGRVITGVGNGLNTATIPVWQSEMSRAENRGLLVNFEGSVIAVGTFVAYWIDFGLSYVDTSVQWRFPVAFQAFFAIFLLFGAIEMPESPRWMFAHDMKAEGMEVLAAMKDISPDDDEIYAEYTFITDSIKKFDNNQAGFKELFKGGKEQYFARMLIGSSGQFFQQFTGCNAAIYYSTVLFENTIHLDRRLSLVLGGVFATVYALSTIPSFFLVDTLGRRNLFLIGAIGQGISFTITFACLIPDDGNNTQDAKGAAVGLFLFIVFFGFTILPMPWIYPPEINPMKTRTVASAVSTCTNWLTNFGVVMFTPIFIETSTFGCYLFFALMNYLFVPIIFFFYPETAGRSLEEIDIIFAKAHVDNRLPFRVAATMPQLSVKDIEEYNVQLGIDDNFDKEENELQENASTTSEKSPSETPEGILTPNA</sequence>
<organism evidence="11 12">
    <name type="scientific">Debaryomyces fabryi</name>
    <dbReference type="NCBI Taxonomy" id="58627"/>
    <lineage>
        <taxon>Eukaryota</taxon>
        <taxon>Fungi</taxon>
        <taxon>Dikarya</taxon>
        <taxon>Ascomycota</taxon>
        <taxon>Saccharomycotina</taxon>
        <taxon>Pichiomycetes</taxon>
        <taxon>Debaryomycetaceae</taxon>
        <taxon>Debaryomyces</taxon>
    </lineage>
</organism>
<dbReference type="PROSITE" id="PS50850">
    <property type="entry name" value="MFS"/>
    <property type="match status" value="1"/>
</dbReference>